<dbReference type="InterPro" id="IPR010982">
    <property type="entry name" value="Lambda_DNA-bd_dom_sf"/>
</dbReference>
<dbReference type="AlphaFoldDB" id="A0A939C390"/>
<dbReference type="SUPFAM" id="SSF47413">
    <property type="entry name" value="lambda repressor-like DNA-binding domains"/>
    <property type="match status" value="1"/>
</dbReference>
<dbReference type="PANTHER" id="PTHR30146">
    <property type="entry name" value="LACI-RELATED TRANSCRIPTIONAL REPRESSOR"/>
    <property type="match status" value="1"/>
</dbReference>
<keyword evidence="6" id="KW-1185">Reference proteome</keyword>
<keyword evidence="1" id="KW-0805">Transcription regulation</keyword>
<dbReference type="InterPro" id="IPR028082">
    <property type="entry name" value="Peripla_BP_I"/>
</dbReference>
<dbReference type="CDD" id="cd01574">
    <property type="entry name" value="PBP1_LacI"/>
    <property type="match status" value="1"/>
</dbReference>
<evidence type="ECO:0000256" key="1">
    <source>
        <dbReference type="ARBA" id="ARBA00023015"/>
    </source>
</evidence>
<keyword evidence="3" id="KW-0804">Transcription</keyword>
<protein>
    <submittedName>
        <fullName evidence="5">LacI family DNA-binding transcriptional regulator</fullName>
    </submittedName>
</protein>
<dbReference type="PRINTS" id="PR00036">
    <property type="entry name" value="HTHLACI"/>
</dbReference>
<evidence type="ECO:0000313" key="6">
    <source>
        <dbReference type="Proteomes" id="UP000663801"/>
    </source>
</evidence>
<dbReference type="CDD" id="cd01392">
    <property type="entry name" value="HTH_LacI"/>
    <property type="match status" value="1"/>
</dbReference>
<dbReference type="PANTHER" id="PTHR30146:SF109">
    <property type="entry name" value="HTH-TYPE TRANSCRIPTIONAL REGULATOR GALS"/>
    <property type="match status" value="1"/>
</dbReference>
<keyword evidence="2 5" id="KW-0238">DNA-binding</keyword>
<dbReference type="InterPro" id="IPR000843">
    <property type="entry name" value="HTH_LacI"/>
</dbReference>
<evidence type="ECO:0000313" key="5">
    <source>
        <dbReference type="EMBL" id="MBM9476836.1"/>
    </source>
</evidence>
<dbReference type="PROSITE" id="PS50932">
    <property type="entry name" value="HTH_LACI_2"/>
    <property type="match status" value="1"/>
</dbReference>
<dbReference type="RefSeq" id="WP_205256931.1">
    <property type="nucleotide sequence ID" value="NZ_BAAAPV010000004.1"/>
</dbReference>
<evidence type="ECO:0000256" key="2">
    <source>
        <dbReference type="ARBA" id="ARBA00023125"/>
    </source>
</evidence>
<dbReference type="GO" id="GO:0003700">
    <property type="term" value="F:DNA-binding transcription factor activity"/>
    <property type="evidence" value="ECO:0007669"/>
    <property type="project" value="TreeGrafter"/>
</dbReference>
<feature type="domain" description="HTH lacI-type" evidence="4">
    <location>
        <begin position="30"/>
        <end position="84"/>
    </location>
</feature>
<dbReference type="InterPro" id="IPR046335">
    <property type="entry name" value="LacI/GalR-like_sensor"/>
</dbReference>
<sequence>MPPMGGRPAGRARLSASAALPDGSRVARRPNLYDVAREAGVSHQTVSRVVNGHPGVLPATRARVRAAIAVVGYRPNSAARALVTRRSGAIGIISARSPVFGRMSTVLAVQEAAREAGLSAGIHSLSPADLARGPVDAEQLTDGVDGVVVIASWDPLAAVGAELAAFVPTVIVGRPAGSAPPGVCTVSIDQEAGARAAVAHLAGLGHRRILHIGGPSTFSDARTREAGYRSEMAGRGLPTLAVPRGDWTAESGYAIGRRLPPDDIPDAVFVANDLMALGFLRALRERDIDVPGDISVVGFDDVAGSAFFDPPLTTVRPDYTGLGRRAVAALEARLAGGAGAVAVGVGEAAEVPDAGLRPELVVRASTAAATGRAAVVGF</sequence>
<organism evidence="5 6">
    <name type="scientific">Nakamurella flavida</name>
    <dbReference type="NCBI Taxonomy" id="363630"/>
    <lineage>
        <taxon>Bacteria</taxon>
        <taxon>Bacillati</taxon>
        <taxon>Actinomycetota</taxon>
        <taxon>Actinomycetes</taxon>
        <taxon>Nakamurellales</taxon>
        <taxon>Nakamurellaceae</taxon>
        <taxon>Nakamurella</taxon>
    </lineage>
</organism>
<dbReference type="Pfam" id="PF13377">
    <property type="entry name" value="Peripla_BP_3"/>
    <property type="match status" value="1"/>
</dbReference>
<dbReference type="Pfam" id="PF00356">
    <property type="entry name" value="LacI"/>
    <property type="match status" value="1"/>
</dbReference>
<gene>
    <name evidence="5" type="ORF">JL107_10295</name>
</gene>
<comment type="caution">
    <text evidence="5">The sequence shown here is derived from an EMBL/GenBank/DDBJ whole genome shotgun (WGS) entry which is preliminary data.</text>
</comment>
<dbReference type="SUPFAM" id="SSF53822">
    <property type="entry name" value="Periplasmic binding protein-like I"/>
    <property type="match status" value="1"/>
</dbReference>
<dbReference type="Proteomes" id="UP000663801">
    <property type="component" value="Unassembled WGS sequence"/>
</dbReference>
<reference evidence="5" key="1">
    <citation type="submission" date="2021-01" db="EMBL/GenBank/DDBJ databases">
        <title>KCTC 19127 draft genome.</title>
        <authorList>
            <person name="An D."/>
        </authorList>
    </citation>
    <scope>NUCLEOTIDE SEQUENCE</scope>
    <source>
        <strain evidence="5">KCTC 19127</strain>
    </source>
</reference>
<proteinExistence type="predicted"/>
<dbReference type="SMART" id="SM00354">
    <property type="entry name" value="HTH_LACI"/>
    <property type="match status" value="1"/>
</dbReference>
<dbReference type="Gene3D" id="3.40.50.2300">
    <property type="match status" value="2"/>
</dbReference>
<evidence type="ECO:0000256" key="3">
    <source>
        <dbReference type="ARBA" id="ARBA00023163"/>
    </source>
</evidence>
<accession>A0A939C390</accession>
<evidence type="ECO:0000259" key="4">
    <source>
        <dbReference type="PROSITE" id="PS50932"/>
    </source>
</evidence>
<dbReference type="Gene3D" id="1.10.260.40">
    <property type="entry name" value="lambda repressor-like DNA-binding domains"/>
    <property type="match status" value="1"/>
</dbReference>
<dbReference type="PROSITE" id="PS00356">
    <property type="entry name" value="HTH_LACI_1"/>
    <property type="match status" value="1"/>
</dbReference>
<name>A0A939C390_9ACTN</name>
<dbReference type="GO" id="GO:0000976">
    <property type="term" value="F:transcription cis-regulatory region binding"/>
    <property type="evidence" value="ECO:0007669"/>
    <property type="project" value="TreeGrafter"/>
</dbReference>
<dbReference type="EMBL" id="JAERWL010000008">
    <property type="protein sequence ID" value="MBM9476836.1"/>
    <property type="molecule type" value="Genomic_DNA"/>
</dbReference>